<reference evidence="3 4" key="1">
    <citation type="submission" date="2012-05" db="EMBL/GenBank/DDBJ databases">
        <title>Recombination and specialization in a pathogen metapopulation.</title>
        <authorList>
            <person name="Gardiner A."/>
            <person name="Kemen E."/>
            <person name="Schultz-Larsen T."/>
            <person name="MacLean D."/>
            <person name="Van Oosterhout C."/>
            <person name="Jones J.D.G."/>
        </authorList>
    </citation>
    <scope>NUCLEOTIDE SEQUENCE [LARGE SCALE GENOMIC DNA]</scope>
    <source>
        <strain evidence="3 4">Ac Nc2</strain>
    </source>
</reference>
<dbReference type="EMBL" id="CAIX01000292">
    <property type="protein sequence ID" value="CCI49357.1"/>
    <property type="molecule type" value="Genomic_DNA"/>
</dbReference>
<proteinExistence type="predicted"/>
<dbReference type="OrthoDB" id="6253837at2759"/>
<dbReference type="STRING" id="65357.A0A024GR32"/>
<evidence type="ECO:0000256" key="1">
    <source>
        <dbReference type="SAM" id="MobiDB-lite"/>
    </source>
</evidence>
<dbReference type="SMART" id="SM01083">
    <property type="entry name" value="Cir_N"/>
    <property type="match status" value="1"/>
</dbReference>
<dbReference type="AlphaFoldDB" id="A0A024GR32"/>
<dbReference type="PANTHER" id="PTHR13151:SF2">
    <property type="entry name" value="COREPRESSOR INTERACTING WITH RBPJ 1"/>
    <property type="match status" value="1"/>
</dbReference>
<accession>A0A024GR32</accession>
<feature type="compositionally biased region" description="Basic and acidic residues" evidence="1">
    <location>
        <begin position="288"/>
        <end position="317"/>
    </location>
</feature>
<feature type="region of interest" description="Disordered" evidence="1">
    <location>
        <begin position="281"/>
        <end position="350"/>
    </location>
</feature>
<dbReference type="InterPro" id="IPR019339">
    <property type="entry name" value="CIR_N_dom"/>
</dbReference>
<organism evidence="3 4">
    <name type="scientific">Albugo candida</name>
    <dbReference type="NCBI Taxonomy" id="65357"/>
    <lineage>
        <taxon>Eukaryota</taxon>
        <taxon>Sar</taxon>
        <taxon>Stramenopiles</taxon>
        <taxon>Oomycota</taxon>
        <taxon>Peronosporomycetes</taxon>
        <taxon>Albuginales</taxon>
        <taxon>Albuginaceae</taxon>
        <taxon>Albugo</taxon>
    </lineage>
</organism>
<feature type="domain" description="CBF1-interacting co-repressor CIR N-terminal" evidence="2">
    <location>
        <begin position="12"/>
        <end position="48"/>
    </location>
</feature>
<dbReference type="InParanoid" id="A0A024GR32"/>
<evidence type="ECO:0000313" key="4">
    <source>
        <dbReference type="Proteomes" id="UP000053237"/>
    </source>
</evidence>
<evidence type="ECO:0000259" key="2">
    <source>
        <dbReference type="SMART" id="SM01083"/>
    </source>
</evidence>
<protein>
    <recommendedName>
        <fullName evidence="2">CBF1-interacting co-repressor CIR N-terminal domain-containing protein</fullName>
    </recommendedName>
</protein>
<dbReference type="PANTHER" id="PTHR13151">
    <property type="entry name" value="CBF1 INTERACTING COREPRESSOR CIR"/>
    <property type="match status" value="1"/>
</dbReference>
<feature type="compositionally biased region" description="Basic residues" evidence="1">
    <location>
        <begin position="318"/>
        <end position="350"/>
    </location>
</feature>
<dbReference type="GO" id="GO:0003714">
    <property type="term" value="F:transcription corepressor activity"/>
    <property type="evidence" value="ECO:0007669"/>
    <property type="project" value="InterPro"/>
</dbReference>
<gene>
    <name evidence="3" type="ORF">BN9_106710</name>
</gene>
<name>A0A024GR32_9STRA</name>
<evidence type="ECO:0000313" key="3">
    <source>
        <dbReference type="EMBL" id="CCI49357.1"/>
    </source>
</evidence>
<dbReference type="Pfam" id="PF10197">
    <property type="entry name" value="Cir_N"/>
    <property type="match status" value="1"/>
</dbReference>
<dbReference type="GO" id="GO:0005634">
    <property type="term" value="C:nucleus"/>
    <property type="evidence" value="ECO:0007669"/>
    <property type="project" value="TreeGrafter"/>
</dbReference>
<dbReference type="Proteomes" id="UP000053237">
    <property type="component" value="Unassembled WGS sequence"/>
</dbReference>
<dbReference type="InterPro" id="IPR040014">
    <property type="entry name" value="CIR1"/>
</dbReference>
<keyword evidence="4" id="KW-1185">Reference proteome</keyword>
<comment type="caution">
    <text evidence="3">The sequence shown here is derived from an EMBL/GenBank/DDBJ whole genome shotgun (WGS) entry which is preliminary data.</text>
</comment>
<sequence>MGGGLKFLNLKGWHPSNKANQKRIWIAEQKEKAKEEREKEAASELRKNAELYRFQKIAAAKGDERSVTQLASQSVEFMYAPPPGLQKIDKSVESDMREDDAVREFRRRMEKKTKTHKNEQAKKTQRKLERYVGRRPDESLTIDEQVERFPFLKDAPVEGDYTGNVKVNFKPMGVQLRNVRCLRCGEWGHLSGDRECELRNFNPHDAARQALEDPFSYMNKMTQVNKQELVLRRAAIPFEMQTEHISKDYELISSEDDSDCDSESAFLQKLTTKEKKMLLKKLKKASKKEKQEKSKDEDRPARKQTKSDRAKDSGDATRRHRRRSRSSYFSRKRTRHHHSRSTSRPRSRRL</sequence>